<dbReference type="PANTHER" id="PTHR45830:SF15">
    <property type="entry name" value="SERPENTINE RECEPTOR, CLASS I"/>
    <property type="match status" value="1"/>
</dbReference>
<protein>
    <recommendedName>
        <fullName evidence="4">G protein-coupled receptor</fullName>
    </recommendedName>
</protein>
<evidence type="ECO:0000313" key="3">
    <source>
        <dbReference type="Proteomes" id="UP001432322"/>
    </source>
</evidence>
<keyword evidence="1" id="KW-0472">Membrane</keyword>
<evidence type="ECO:0008006" key="4">
    <source>
        <dbReference type="Google" id="ProtNLM"/>
    </source>
</evidence>
<feature type="transmembrane region" description="Helical" evidence="1">
    <location>
        <begin position="103"/>
        <end position="126"/>
    </location>
</feature>
<feature type="transmembrane region" description="Helical" evidence="1">
    <location>
        <begin position="20"/>
        <end position="49"/>
    </location>
</feature>
<feature type="transmembrane region" description="Helical" evidence="1">
    <location>
        <begin position="61"/>
        <end position="83"/>
    </location>
</feature>
<feature type="non-terminal residue" evidence="2">
    <location>
        <position position="145"/>
    </location>
</feature>
<organism evidence="2 3">
    <name type="scientific">Pristionchus fissidentatus</name>
    <dbReference type="NCBI Taxonomy" id="1538716"/>
    <lineage>
        <taxon>Eukaryota</taxon>
        <taxon>Metazoa</taxon>
        <taxon>Ecdysozoa</taxon>
        <taxon>Nematoda</taxon>
        <taxon>Chromadorea</taxon>
        <taxon>Rhabditida</taxon>
        <taxon>Rhabditina</taxon>
        <taxon>Diplogasteromorpha</taxon>
        <taxon>Diplogasteroidea</taxon>
        <taxon>Neodiplogasteridae</taxon>
        <taxon>Pristionchus</taxon>
    </lineage>
</organism>
<dbReference type="PANTHER" id="PTHR45830">
    <property type="entry name" value="SERPENTINE RECEPTOR, CLASS I"/>
    <property type="match status" value="1"/>
</dbReference>
<comment type="caution">
    <text evidence="2">The sequence shown here is derived from an EMBL/GenBank/DDBJ whole genome shotgun (WGS) entry which is preliminary data.</text>
</comment>
<keyword evidence="1" id="KW-1133">Transmembrane helix</keyword>
<dbReference type="EMBL" id="BTSY01000004">
    <property type="protein sequence ID" value="GMT21755.1"/>
    <property type="molecule type" value="Genomic_DNA"/>
</dbReference>
<dbReference type="AlphaFoldDB" id="A0AAV5VQF2"/>
<name>A0AAV5VQF2_9BILA</name>
<gene>
    <name evidence="2" type="ORF">PFISCL1PPCAC_13052</name>
</gene>
<evidence type="ECO:0000313" key="2">
    <source>
        <dbReference type="EMBL" id="GMT21755.1"/>
    </source>
</evidence>
<dbReference type="Proteomes" id="UP001432322">
    <property type="component" value="Unassembled WGS sequence"/>
</dbReference>
<accession>A0AAV5VQF2</accession>
<sequence length="145" mass="16704">LLREMIVNESLRFGFDYDRIILLDVIVSVQIILPIITTLFVHPLVICMLNQQKTMRSDIRLGYYSTTAVLWLTDWIVFGLRGYCLSPYAAYYCDGPLCYRLGMPALMALLSFTVTLHLPCYMFLVVRMHQAVLRGSGSKWILSTR</sequence>
<keyword evidence="3" id="KW-1185">Reference proteome</keyword>
<reference evidence="2" key="1">
    <citation type="submission" date="2023-10" db="EMBL/GenBank/DDBJ databases">
        <title>Genome assembly of Pristionchus species.</title>
        <authorList>
            <person name="Yoshida K."/>
            <person name="Sommer R.J."/>
        </authorList>
    </citation>
    <scope>NUCLEOTIDE SEQUENCE</scope>
    <source>
        <strain evidence="2">RS5133</strain>
    </source>
</reference>
<feature type="non-terminal residue" evidence="2">
    <location>
        <position position="1"/>
    </location>
</feature>
<keyword evidence="1" id="KW-0812">Transmembrane</keyword>
<proteinExistence type="predicted"/>
<evidence type="ECO:0000256" key="1">
    <source>
        <dbReference type="SAM" id="Phobius"/>
    </source>
</evidence>